<dbReference type="PANTHER" id="PTHR12151:SF25">
    <property type="entry name" value="LINALOOL DEHYDRATASE_ISOMERASE DOMAIN-CONTAINING PROTEIN"/>
    <property type="match status" value="1"/>
</dbReference>
<proteinExistence type="inferred from homology"/>
<dbReference type="EMBL" id="CP023777">
    <property type="protein sequence ID" value="ATL46369.1"/>
    <property type="molecule type" value="Genomic_DNA"/>
</dbReference>
<evidence type="ECO:0000259" key="6">
    <source>
        <dbReference type="PROSITE" id="PS51352"/>
    </source>
</evidence>
<feature type="disulfide bond" description="Redox-active" evidence="4">
    <location>
        <begin position="101"/>
        <end position="105"/>
    </location>
</feature>
<gene>
    <name evidence="7" type="ORF">COR50_03815</name>
</gene>
<comment type="similarity">
    <text evidence="1">Belongs to the SCO1/2 family.</text>
</comment>
<dbReference type="Pfam" id="PF02630">
    <property type="entry name" value="SCO1-SenC"/>
    <property type="match status" value="1"/>
</dbReference>
<dbReference type="InterPro" id="IPR036249">
    <property type="entry name" value="Thioredoxin-like_sf"/>
</dbReference>
<dbReference type="SUPFAM" id="SSF52833">
    <property type="entry name" value="Thioredoxin-like"/>
    <property type="match status" value="1"/>
</dbReference>
<evidence type="ECO:0000256" key="4">
    <source>
        <dbReference type="PIRSR" id="PIRSR603782-2"/>
    </source>
</evidence>
<feature type="domain" description="Thioredoxin" evidence="6">
    <location>
        <begin position="63"/>
        <end position="226"/>
    </location>
</feature>
<dbReference type="PROSITE" id="PS51352">
    <property type="entry name" value="THIOREDOXIN_2"/>
    <property type="match status" value="1"/>
</dbReference>
<evidence type="ECO:0000313" key="7">
    <source>
        <dbReference type="EMBL" id="ATL46369.1"/>
    </source>
</evidence>
<dbReference type="GO" id="GO:0046872">
    <property type="term" value="F:metal ion binding"/>
    <property type="evidence" value="ECO:0007669"/>
    <property type="project" value="UniProtKB-KW"/>
</dbReference>
<dbReference type="Proteomes" id="UP000220133">
    <property type="component" value="Chromosome"/>
</dbReference>
<feature type="binding site" evidence="3">
    <location>
        <position position="191"/>
    </location>
    <ligand>
        <name>Cu cation</name>
        <dbReference type="ChEBI" id="CHEBI:23378"/>
    </ligand>
</feature>
<feature type="binding site" evidence="3">
    <location>
        <position position="105"/>
    </location>
    <ligand>
        <name>Cu cation</name>
        <dbReference type="ChEBI" id="CHEBI:23378"/>
    </ligand>
</feature>
<keyword evidence="2 3" id="KW-0186">Copper</keyword>
<feature type="transmembrane region" description="Helical" evidence="5">
    <location>
        <begin position="14"/>
        <end position="32"/>
    </location>
</feature>
<dbReference type="InterPro" id="IPR003782">
    <property type="entry name" value="SCO1/SenC"/>
</dbReference>
<evidence type="ECO:0000256" key="1">
    <source>
        <dbReference type="ARBA" id="ARBA00010996"/>
    </source>
</evidence>
<dbReference type="PANTHER" id="PTHR12151">
    <property type="entry name" value="ELECTRON TRANSPORT PROTIN SCO1/SENC FAMILY MEMBER"/>
    <property type="match status" value="1"/>
</dbReference>
<evidence type="ECO:0000256" key="2">
    <source>
        <dbReference type="ARBA" id="ARBA00023008"/>
    </source>
</evidence>
<reference evidence="7 8" key="1">
    <citation type="submission" date="2017-10" db="EMBL/GenBank/DDBJ databases">
        <title>Paenichitinophaga pekingensis gen. nov., sp. nov., isolated from activated sludge.</title>
        <authorList>
            <person name="Jin D."/>
            <person name="Kong X."/>
            <person name="Deng Y."/>
            <person name="Bai Z."/>
        </authorList>
    </citation>
    <scope>NUCLEOTIDE SEQUENCE [LARGE SCALE GENOMIC DNA]</scope>
    <source>
        <strain evidence="7 8">13</strain>
    </source>
</reference>
<dbReference type="Gene3D" id="3.40.30.10">
    <property type="entry name" value="Glutaredoxin"/>
    <property type="match status" value="1"/>
</dbReference>
<keyword evidence="5" id="KW-0812">Transmembrane</keyword>
<keyword evidence="3" id="KW-0479">Metal-binding</keyword>
<keyword evidence="5" id="KW-1133">Transmembrane helix</keyword>
<dbReference type="AlphaFoldDB" id="A0A291QQT2"/>
<evidence type="ECO:0000256" key="3">
    <source>
        <dbReference type="PIRSR" id="PIRSR603782-1"/>
    </source>
</evidence>
<keyword evidence="8" id="KW-1185">Reference proteome</keyword>
<dbReference type="CDD" id="cd02968">
    <property type="entry name" value="SCO"/>
    <property type="match status" value="1"/>
</dbReference>
<accession>A0A291QQT2</accession>
<sequence>MIVNLNFTVISKRALIGVALAILVPLVGFLIVDHYSKNIVSIPRYYVAEGVDTVFKDGKTTYDTVYHQVKNFQLTNQLGQQVSLDDLDGKIVVVNLFFTHCPVVCPKLTKNIKSLQDAFVKNDTLVQFLSLSVDPVRDSVSQLKRYADHFDIDPGNWWLMTGSKQEIYDLARHELFVSATEGDGGPNDFIHSEKLIVLDKNRYIRGYYNGLDSTDLGRCAADVAFLFLEKDHTKPGLLKRIFSGGDH</sequence>
<keyword evidence="5" id="KW-0472">Membrane</keyword>
<organism evidence="7 8">
    <name type="scientific">Chitinophaga caeni</name>
    <dbReference type="NCBI Taxonomy" id="2029983"/>
    <lineage>
        <taxon>Bacteria</taxon>
        <taxon>Pseudomonadati</taxon>
        <taxon>Bacteroidota</taxon>
        <taxon>Chitinophagia</taxon>
        <taxon>Chitinophagales</taxon>
        <taxon>Chitinophagaceae</taxon>
        <taxon>Chitinophaga</taxon>
    </lineage>
</organism>
<protein>
    <submittedName>
        <fullName evidence="7">SCO family protein</fullName>
    </submittedName>
</protein>
<keyword evidence="4" id="KW-1015">Disulfide bond</keyword>
<evidence type="ECO:0000256" key="5">
    <source>
        <dbReference type="SAM" id="Phobius"/>
    </source>
</evidence>
<dbReference type="InterPro" id="IPR013766">
    <property type="entry name" value="Thioredoxin_domain"/>
</dbReference>
<evidence type="ECO:0000313" key="8">
    <source>
        <dbReference type="Proteomes" id="UP000220133"/>
    </source>
</evidence>
<name>A0A291QQT2_9BACT</name>
<dbReference type="KEGG" id="cbae:COR50_03815"/>
<feature type="binding site" evidence="3">
    <location>
        <position position="101"/>
    </location>
    <ligand>
        <name>Cu cation</name>
        <dbReference type="ChEBI" id="CHEBI:23378"/>
    </ligand>
</feature>